<accession>A0A804J7S6</accession>
<dbReference type="EnsemblPlants" id="Ma05_t23590.1">
    <property type="protein sequence ID" value="Ma05_p23590.1"/>
    <property type="gene ID" value="Ma05_g23590"/>
</dbReference>
<reference evidence="9" key="1">
    <citation type="submission" date="2021-03" db="EMBL/GenBank/DDBJ databases">
        <authorList>
            <consortium name="Genoscope - CEA"/>
            <person name="William W."/>
        </authorList>
    </citation>
    <scope>NUCLEOTIDE SEQUENCE</scope>
    <source>
        <strain evidence="9">Doubled-haploid Pahang</strain>
    </source>
</reference>
<dbReference type="PANTHER" id="PTHR23335">
    <property type="entry name" value="CALMODULIN-BINDING TRANSCRIPTION ACTIVATOR CAMTA"/>
    <property type="match status" value="1"/>
</dbReference>
<evidence type="ECO:0000313" key="10">
    <source>
        <dbReference type="EnsemblPlants" id="Ma05_p23590.1"/>
    </source>
</evidence>
<evidence type="ECO:0000256" key="5">
    <source>
        <dbReference type="ARBA" id="ARBA00023163"/>
    </source>
</evidence>
<name>A0A804J7S6_MUSAM</name>
<dbReference type="Proteomes" id="UP000012960">
    <property type="component" value="Unplaced"/>
</dbReference>
<dbReference type="AlphaFoldDB" id="A0A804J7S6"/>
<dbReference type="PANTHER" id="PTHR23335:SF3">
    <property type="entry name" value="CALMODULIN-BINDING TRANSCRIPTION ACTIVATOR 5"/>
    <property type="match status" value="1"/>
</dbReference>
<keyword evidence="4" id="KW-0010">Activator</keyword>
<dbReference type="GO" id="GO:0003712">
    <property type="term" value="F:transcription coregulator activity"/>
    <property type="evidence" value="ECO:0000318"/>
    <property type="project" value="GO_Central"/>
</dbReference>
<keyword evidence="3 7" id="KW-0040">ANK repeat</keyword>
<dbReference type="PROSITE" id="PS51437">
    <property type="entry name" value="CG_1"/>
    <property type="match status" value="1"/>
</dbReference>
<dbReference type="InterPro" id="IPR002110">
    <property type="entry name" value="Ankyrin_rpt"/>
</dbReference>
<comment type="subcellular location">
    <subcellularLocation>
        <location evidence="1">Nucleus</location>
    </subcellularLocation>
</comment>
<dbReference type="InterPro" id="IPR013783">
    <property type="entry name" value="Ig-like_fold"/>
</dbReference>
<dbReference type="FunCoup" id="A0A804J7S6">
    <property type="interactions" value="650"/>
</dbReference>
<dbReference type="SUPFAM" id="SSF48403">
    <property type="entry name" value="Ankyrin repeat"/>
    <property type="match status" value="1"/>
</dbReference>
<comment type="similarity">
    <text evidence="2">Belongs to the CAMTA family.</text>
</comment>
<sequence>MEAGDSGLLAGAEIHGFRTVADLDIEKLFEDASTRWFRPNEVHAILSNYTLFKIQPQPIDNPTSGRVLLFDRKMLRNFRKDGHNWKKKKDGKTVQEAHEKLKIGNEDRIHVYYARSEYDPNFYRRCYWLLDKNLERIVLVHYRQTSEDNVFQHIPASVECPEALSLKNRLHIDSPSTPMHSASGSAHSEVLGSAVISEEINSGEYHVSCTSETKPVYCSGISGLNNSTEFQNHELSLHEINTLEWEELVGSNVQNRAAINRDGDASSCDQQRSGFKNSMNNGCFLPSNGVAAVLSSHCPSNVKSGNDCGIDQSNGGYLQAAKDQDITPASFRAENLTQVGEFDMNDMVLSENTTTCTNDILLGENSFGSWNYINDYSLGSLDDRQLLASSSRGDEAMATSMGDHVFNITEISPGWSYSTEETKVVVVGHFCESKKHLMSSSIYCVVGEICVKAEMVQPGIYRCKVSPQPPGLVNLYLTMDGHTPVSQVLSFDYRCSPNIQLDGQIFPSEDDRNKLKWEDYQVQKRLAHLLFATSNNTSILSSRIPLKSLNEAKRFAMLTSSLIEKDWTNFLKLDSTNKFSSASTRENLLELVLRNKLQEWLLVKVAEGCETPGHDSQGHGVIHLCAILNYAWAVRLYSLSGLSLDFRDIHGWTALHWAAYCGREKMVATLLSAGANPSLVTDPTSETRGGCIAADLASKQGYEGLAAYLAEKGLTAHFQAMTLSGNITKHGMPTTNTLADSENVYPHKFSEQELCLKESLAAYRNAADAADHIQSAIRERALKLQTKAVQLVKPEMEASQIVAALKIQHAFRNHNRWKLMKAAARIQSHFHTWKIRRDFVNMRKKAIKIQAAFRGHRVRKQYRKIVWSVGVLEKALLRWRLKRKGLRGVQVKTTKTMNMTPESTGEEEFYRISRVQAEERMQRSVVRVQAMFRSYRAQQEYRRMKMAHEQAKLEFCDMGQLQ</sequence>
<dbReference type="Gene3D" id="1.20.5.190">
    <property type="match status" value="1"/>
</dbReference>
<reference evidence="10" key="2">
    <citation type="submission" date="2021-05" db="UniProtKB">
        <authorList>
            <consortium name="EnsemblPlants"/>
        </authorList>
    </citation>
    <scope>IDENTIFICATION</scope>
    <source>
        <strain evidence="10">subsp. malaccensis</strain>
    </source>
</reference>
<dbReference type="CDD" id="cd23767">
    <property type="entry name" value="IQCD"/>
    <property type="match status" value="3"/>
</dbReference>
<dbReference type="InParanoid" id="A0A804J7S6"/>
<dbReference type="KEGG" id="mus:103985612"/>
<dbReference type="PROSITE" id="PS50088">
    <property type="entry name" value="ANK_REPEAT"/>
    <property type="match status" value="1"/>
</dbReference>
<dbReference type="GO" id="GO:0003690">
    <property type="term" value="F:double-stranded DNA binding"/>
    <property type="evidence" value="ECO:0000318"/>
    <property type="project" value="GO_Central"/>
</dbReference>
<feature type="repeat" description="ANK" evidence="7">
    <location>
        <begin position="650"/>
        <end position="682"/>
    </location>
</feature>
<proteinExistence type="inferred from homology"/>
<dbReference type="InterPro" id="IPR036770">
    <property type="entry name" value="Ankyrin_rpt-contain_sf"/>
</dbReference>
<dbReference type="SUPFAM" id="SSF81296">
    <property type="entry name" value="E set domains"/>
    <property type="match status" value="1"/>
</dbReference>
<dbReference type="PROSITE" id="PS50297">
    <property type="entry name" value="ANK_REP_REGION"/>
    <property type="match status" value="1"/>
</dbReference>
<dbReference type="SUPFAM" id="SSF52540">
    <property type="entry name" value="P-loop containing nucleoside triphosphate hydrolases"/>
    <property type="match status" value="1"/>
</dbReference>
<dbReference type="InterPro" id="IPR000048">
    <property type="entry name" value="IQ_motif_EF-hand-BS"/>
</dbReference>
<organism evidence="10 11">
    <name type="scientific">Musa acuminata subsp. malaccensis</name>
    <name type="common">Wild banana</name>
    <name type="synonym">Musa malaccensis</name>
    <dbReference type="NCBI Taxonomy" id="214687"/>
    <lineage>
        <taxon>Eukaryota</taxon>
        <taxon>Viridiplantae</taxon>
        <taxon>Streptophyta</taxon>
        <taxon>Embryophyta</taxon>
        <taxon>Tracheophyta</taxon>
        <taxon>Spermatophyta</taxon>
        <taxon>Magnoliopsida</taxon>
        <taxon>Liliopsida</taxon>
        <taxon>Zingiberales</taxon>
        <taxon>Musaceae</taxon>
        <taxon>Musa</taxon>
    </lineage>
</organism>
<dbReference type="SMART" id="SM00248">
    <property type="entry name" value="ANK"/>
    <property type="match status" value="2"/>
</dbReference>
<evidence type="ECO:0000313" key="11">
    <source>
        <dbReference type="Proteomes" id="UP000012960"/>
    </source>
</evidence>
<dbReference type="InterPro" id="IPR027417">
    <property type="entry name" value="P-loop_NTPase"/>
</dbReference>
<gene>
    <name evidence="9" type="ORF">GSMUA_275620.1</name>
</gene>
<keyword evidence="11" id="KW-1185">Reference proteome</keyword>
<dbReference type="OrthoDB" id="407555at2759"/>
<evidence type="ECO:0000256" key="2">
    <source>
        <dbReference type="ARBA" id="ARBA00008267"/>
    </source>
</evidence>
<evidence type="ECO:0000256" key="3">
    <source>
        <dbReference type="ARBA" id="ARBA00023043"/>
    </source>
</evidence>
<evidence type="ECO:0000259" key="8">
    <source>
        <dbReference type="PROSITE" id="PS51437"/>
    </source>
</evidence>
<evidence type="ECO:0000256" key="7">
    <source>
        <dbReference type="PROSITE-ProRule" id="PRU00023"/>
    </source>
</evidence>
<dbReference type="Pfam" id="PF00612">
    <property type="entry name" value="IQ"/>
    <property type="match status" value="2"/>
</dbReference>
<dbReference type="Gene3D" id="1.25.40.20">
    <property type="entry name" value="Ankyrin repeat-containing domain"/>
    <property type="match status" value="1"/>
</dbReference>
<protein>
    <submittedName>
        <fullName evidence="9">(wild Malaysian banana) hypothetical protein</fullName>
    </submittedName>
</protein>
<dbReference type="InterPro" id="IPR014756">
    <property type="entry name" value="Ig_E-set"/>
</dbReference>
<dbReference type="Gene3D" id="2.60.40.10">
    <property type="entry name" value="Immunoglobulins"/>
    <property type="match status" value="1"/>
</dbReference>
<evidence type="ECO:0000256" key="4">
    <source>
        <dbReference type="ARBA" id="ARBA00023159"/>
    </source>
</evidence>
<feature type="domain" description="CG-1" evidence="8">
    <location>
        <begin position="25"/>
        <end position="151"/>
    </location>
</feature>
<dbReference type="Pfam" id="PF00023">
    <property type="entry name" value="Ank"/>
    <property type="match status" value="1"/>
</dbReference>
<dbReference type="EMBL" id="HG996470">
    <property type="protein sequence ID" value="CAG1839385.1"/>
    <property type="molecule type" value="Genomic_DNA"/>
</dbReference>
<dbReference type="GO" id="GO:0006357">
    <property type="term" value="P:regulation of transcription by RNA polymerase II"/>
    <property type="evidence" value="ECO:0000318"/>
    <property type="project" value="GO_Central"/>
</dbReference>
<dbReference type="InterPro" id="IPR005559">
    <property type="entry name" value="CG-1_dom"/>
</dbReference>
<dbReference type="SMART" id="SM01076">
    <property type="entry name" value="CG-1"/>
    <property type="match status" value="1"/>
</dbReference>
<dbReference type="Pfam" id="PF03859">
    <property type="entry name" value="CG-1"/>
    <property type="match status" value="1"/>
</dbReference>
<evidence type="ECO:0000256" key="6">
    <source>
        <dbReference type="ARBA" id="ARBA00023242"/>
    </source>
</evidence>
<keyword evidence="5" id="KW-0804">Transcription</keyword>
<evidence type="ECO:0000313" key="9">
    <source>
        <dbReference type="EMBL" id="CAG1839385.1"/>
    </source>
</evidence>
<keyword evidence="6" id="KW-0539">Nucleus</keyword>
<dbReference type="OMA" id="GFFHKDY"/>
<dbReference type="PROSITE" id="PS50096">
    <property type="entry name" value="IQ"/>
    <property type="match status" value="3"/>
</dbReference>
<dbReference type="GO" id="GO:0005634">
    <property type="term" value="C:nucleus"/>
    <property type="evidence" value="ECO:0000318"/>
    <property type="project" value="GO_Central"/>
</dbReference>
<dbReference type="Gramene" id="Ma05_t23590.1">
    <property type="protein sequence ID" value="Ma05_p23590.1"/>
    <property type="gene ID" value="Ma05_g23590"/>
</dbReference>
<evidence type="ECO:0000256" key="1">
    <source>
        <dbReference type="ARBA" id="ARBA00004123"/>
    </source>
</evidence>
<dbReference type="SMART" id="SM00015">
    <property type="entry name" value="IQ"/>
    <property type="match status" value="3"/>
</dbReference>